<dbReference type="HOGENOM" id="CLU_1734384_0_0_1"/>
<accession>A0A0E0DHX4</accession>
<sequence length="151" mass="17266">MVLTKGYSLIIKADNPRLPGVLFVLPGSYVDAENNDYGAELFVNGEIVQRSPERQRRVEPVPQRAQNRPRYSDRTRYVKRRENQAYQRWRKICRFTRAARRNDEKQDVGREMGRHGGGRRLPSVESPERKGAERDLGGSNLACVDLAGAPK</sequence>
<reference evidence="2" key="1">
    <citation type="submission" date="2015-04" db="UniProtKB">
        <authorList>
            <consortium name="EnsemblPlants"/>
        </authorList>
    </citation>
    <scope>IDENTIFICATION</scope>
</reference>
<dbReference type="InterPro" id="IPR039206">
    <property type="entry name" value="MORF/ORRM1/DAG-like"/>
</dbReference>
<feature type="compositionally biased region" description="Basic and acidic residues" evidence="1">
    <location>
        <begin position="126"/>
        <end position="136"/>
    </location>
</feature>
<dbReference type="GO" id="GO:0005739">
    <property type="term" value="C:mitochondrion"/>
    <property type="evidence" value="ECO:0007669"/>
    <property type="project" value="TreeGrafter"/>
</dbReference>
<feature type="compositionally biased region" description="Basic and acidic residues" evidence="1">
    <location>
        <begin position="100"/>
        <end position="114"/>
    </location>
</feature>
<dbReference type="Proteomes" id="UP000008021">
    <property type="component" value="Chromosome 4"/>
</dbReference>
<dbReference type="EnsemblPlants" id="OMERI04G19960.2">
    <property type="protein sequence ID" value="OMERI04G19960.2"/>
    <property type="gene ID" value="OMERI04G19960"/>
</dbReference>
<protein>
    <submittedName>
        <fullName evidence="2">Uncharacterized protein</fullName>
    </submittedName>
</protein>
<dbReference type="GO" id="GO:0016554">
    <property type="term" value="P:cytidine to uridine editing"/>
    <property type="evidence" value="ECO:0007669"/>
    <property type="project" value="InterPro"/>
</dbReference>
<evidence type="ECO:0000313" key="2">
    <source>
        <dbReference type="EnsemblPlants" id="OMERI04G19960.2"/>
    </source>
</evidence>
<feature type="region of interest" description="Disordered" evidence="1">
    <location>
        <begin position="52"/>
        <end position="74"/>
    </location>
</feature>
<dbReference type="Gramene" id="OMERI04G19960.2">
    <property type="protein sequence ID" value="OMERI04G19960.2"/>
    <property type="gene ID" value="OMERI04G19960"/>
</dbReference>
<evidence type="ECO:0000313" key="3">
    <source>
        <dbReference type="Proteomes" id="UP000008021"/>
    </source>
</evidence>
<reference evidence="2" key="2">
    <citation type="submission" date="2018-05" db="EMBL/GenBank/DDBJ databases">
        <title>OmerRS3 (Oryza meridionalis Reference Sequence Version 3).</title>
        <authorList>
            <person name="Zhang J."/>
            <person name="Kudrna D."/>
            <person name="Lee S."/>
            <person name="Talag J."/>
            <person name="Welchert J."/>
            <person name="Wing R.A."/>
        </authorList>
    </citation>
    <scope>NUCLEOTIDE SEQUENCE [LARGE SCALE GENOMIC DNA]</scope>
    <source>
        <strain evidence="2">cv. OR44</strain>
    </source>
</reference>
<feature type="region of interest" description="Disordered" evidence="1">
    <location>
        <begin position="100"/>
        <end position="151"/>
    </location>
</feature>
<dbReference type="AlphaFoldDB" id="A0A0E0DHX4"/>
<evidence type="ECO:0000256" key="1">
    <source>
        <dbReference type="SAM" id="MobiDB-lite"/>
    </source>
</evidence>
<organism evidence="2">
    <name type="scientific">Oryza meridionalis</name>
    <dbReference type="NCBI Taxonomy" id="40149"/>
    <lineage>
        <taxon>Eukaryota</taxon>
        <taxon>Viridiplantae</taxon>
        <taxon>Streptophyta</taxon>
        <taxon>Embryophyta</taxon>
        <taxon>Tracheophyta</taxon>
        <taxon>Spermatophyta</taxon>
        <taxon>Magnoliopsida</taxon>
        <taxon>Liliopsida</taxon>
        <taxon>Poales</taxon>
        <taxon>Poaceae</taxon>
        <taxon>BOP clade</taxon>
        <taxon>Oryzoideae</taxon>
        <taxon>Oryzeae</taxon>
        <taxon>Oryzinae</taxon>
        <taxon>Oryza</taxon>
    </lineage>
</organism>
<keyword evidence="3" id="KW-1185">Reference proteome</keyword>
<dbReference type="GO" id="GO:0080156">
    <property type="term" value="P:mitochondrial mRNA modification"/>
    <property type="evidence" value="ECO:0007669"/>
    <property type="project" value="TreeGrafter"/>
</dbReference>
<dbReference type="PANTHER" id="PTHR31346:SF7">
    <property type="entry name" value="MULTIPLE ORGANELLAR RNA EDITING FACTOR 2, CHLOROPLASTIC-RELATED"/>
    <property type="match status" value="1"/>
</dbReference>
<proteinExistence type="predicted"/>
<dbReference type="PANTHER" id="PTHR31346">
    <property type="entry name" value="MULTIPLE ORGANELLAR RNA EDITING FACTOR 2, CHLOROPLASTIC-RELATED-RELATED"/>
    <property type="match status" value="1"/>
</dbReference>
<name>A0A0E0DHX4_9ORYZ</name>